<keyword evidence="3" id="KW-1185">Reference proteome</keyword>
<dbReference type="STRING" id="436010.A0A166GFX8"/>
<gene>
    <name evidence="2" type="ORF">FIBSPDRAFT_1046648</name>
</gene>
<proteinExistence type="predicted"/>
<dbReference type="Proteomes" id="UP000076532">
    <property type="component" value="Unassembled WGS sequence"/>
</dbReference>
<evidence type="ECO:0008006" key="4">
    <source>
        <dbReference type="Google" id="ProtNLM"/>
    </source>
</evidence>
<dbReference type="OrthoDB" id="3220614at2759"/>
<accession>A0A166GFX8</accession>
<dbReference type="InterPro" id="IPR046521">
    <property type="entry name" value="DUF6698"/>
</dbReference>
<sequence>MARLESTVTKAEPDDNAGGLVAALNKLNLASSDVDPLSPPNLAFSVVKSSASVDILRHPAVKFVHGDVDGDVYLENIKAWARDSHDKIAKSESEIPEGLSQGDLYRMIEQLQAGSVSVTPGDRATFLYNEEDDYDTEDPAKGLFRGYLVVRVAKHIWTAPSSASKSKAGAGKSTRANNAKLHRMKRFTGRQIAYIVVQTWFALSSMESWDPDAENFSLKELFNLTVELFEDDPTSDWAVSTLAFFDEQVFGRRASEPDDQEEQPAPRPVSTAERMRRMRAKAKATPASSGSGSGDLAQRVFDHQFTESVFHPTRFISFLVLYLRFHGLFNVVYARRRRPFLSPFADYPLAAVLKIAPAPRSPTPSSLLSLPVSPLACSRMDCIPIATHCTVRFLDLFYFACLY</sequence>
<feature type="region of interest" description="Disordered" evidence="1">
    <location>
        <begin position="253"/>
        <end position="295"/>
    </location>
</feature>
<dbReference type="Pfam" id="PF20414">
    <property type="entry name" value="DUF6698"/>
    <property type="match status" value="1"/>
</dbReference>
<protein>
    <recommendedName>
        <fullName evidence="4">Fungal-type protein kinase domain-containing protein</fullName>
    </recommendedName>
</protein>
<evidence type="ECO:0000256" key="1">
    <source>
        <dbReference type="SAM" id="MobiDB-lite"/>
    </source>
</evidence>
<evidence type="ECO:0000313" key="2">
    <source>
        <dbReference type="EMBL" id="KZP17796.1"/>
    </source>
</evidence>
<dbReference type="AlphaFoldDB" id="A0A166GFX8"/>
<reference evidence="2 3" key="1">
    <citation type="journal article" date="2016" name="Mol. Biol. Evol.">
        <title>Comparative Genomics of Early-Diverging Mushroom-Forming Fungi Provides Insights into the Origins of Lignocellulose Decay Capabilities.</title>
        <authorList>
            <person name="Nagy L.G."/>
            <person name="Riley R."/>
            <person name="Tritt A."/>
            <person name="Adam C."/>
            <person name="Daum C."/>
            <person name="Floudas D."/>
            <person name="Sun H."/>
            <person name="Yadav J.S."/>
            <person name="Pangilinan J."/>
            <person name="Larsson K.H."/>
            <person name="Matsuura K."/>
            <person name="Barry K."/>
            <person name="Labutti K."/>
            <person name="Kuo R."/>
            <person name="Ohm R.A."/>
            <person name="Bhattacharya S.S."/>
            <person name="Shirouzu T."/>
            <person name="Yoshinaga Y."/>
            <person name="Martin F.M."/>
            <person name="Grigoriev I.V."/>
            <person name="Hibbett D.S."/>
        </authorList>
    </citation>
    <scope>NUCLEOTIDE SEQUENCE [LARGE SCALE GENOMIC DNA]</scope>
    <source>
        <strain evidence="2 3">CBS 109695</strain>
    </source>
</reference>
<organism evidence="2 3">
    <name type="scientific">Athelia psychrophila</name>
    <dbReference type="NCBI Taxonomy" id="1759441"/>
    <lineage>
        <taxon>Eukaryota</taxon>
        <taxon>Fungi</taxon>
        <taxon>Dikarya</taxon>
        <taxon>Basidiomycota</taxon>
        <taxon>Agaricomycotina</taxon>
        <taxon>Agaricomycetes</taxon>
        <taxon>Agaricomycetidae</taxon>
        <taxon>Atheliales</taxon>
        <taxon>Atheliaceae</taxon>
        <taxon>Athelia</taxon>
    </lineage>
</organism>
<name>A0A166GFX8_9AGAM</name>
<evidence type="ECO:0000313" key="3">
    <source>
        <dbReference type="Proteomes" id="UP000076532"/>
    </source>
</evidence>
<dbReference type="EMBL" id="KV417579">
    <property type="protein sequence ID" value="KZP17796.1"/>
    <property type="molecule type" value="Genomic_DNA"/>
</dbReference>